<evidence type="ECO:0000313" key="3">
    <source>
        <dbReference type="Proteomes" id="UP000539985"/>
    </source>
</evidence>
<accession>A0A7Y7X929</accession>
<reference evidence="2 3" key="1">
    <citation type="submission" date="2020-04" db="EMBL/GenBank/DDBJ databases">
        <title>Molecular characterization of pseudomonads from Agaricus bisporus reveal novel blotch 2 pathogens in Western Europe.</title>
        <authorList>
            <person name="Taparia T."/>
            <person name="Krijger M."/>
            <person name="Haynes E."/>
            <person name="Elpinstone J.G."/>
            <person name="Noble R."/>
            <person name="Van Der Wolf J."/>
        </authorList>
    </citation>
    <scope>NUCLEOTIDE SEQUENCE [LARGE SCALE GENOMIC DNA]</scope>
    <source>
        <strain evidence="2 3">H7001</strain>
    </source>
</reference>
<dbReference type="GO" id="GO:0008081">
    <property type="term" value="F:phosphoric diester hydrolase activity"/>
    <property type="evidence" value="ECO:0007669"/>
    <property type="project" value="UniProtKB-ARBA"/>
</dbReference>
<proteinExistence type="predicted"/>
<dbReference type="InterPro" id="IPR037522">
    <property type="entry name" value="HD_GYP_dom"/>
</dbReference>
<comment type="caution">
    <text evidence="2">The sequence shown here is derived from an EMBL/GenBank/DDBJ whole genome shotgun (WGS) entry which is preliminary data.</text>
</comment>
<dbReference type="CDD" id="cd00077">
    <property type="entry name" value="HDc"/>
    <property type="match status" value="1"/>
</dbReference>
<dbReference type="SUPFAM" id="SSF109604">
    <property type="entry name" value="HD-domain/PDEase-like"/>
    <property type="match status" value="1"/>
</dbReference>
<name>A0A7Y7X929_9PSED</name>
<evidence type="ECO:0000313" key="2">
    <source>
        <dbReference type="EMBL" id="NWB95525.1"/>
    </source>
</evidence>
<dbReference type="PROSITE" id="PS51832">
    <property type="entry name" value="HD_GYP"/>
    <property type="match status" value="1"/>
</dbReference>
<feature type="domain" description="HD-GYP" evidence="1">
    <location>
        <begin position="10"/>
        <end position="189"/>
    </location>
</feature>
<dbReference type="InterPro" id="IPR003607">
    <property type="entry name" value="HD/PDEase_dom"/>
</dbReference>
<organism evidence="2 3">
    <name type="scientific">Pseudomonas gingeri</name>
    <dbReference type="NCBI Taxonomy" id="117681"/>
    <lineage>
        <taxon>Bacteria</taxon>
        <taxon>Pseudomonadati</taxon>
        <taxon>Pseudomonadota</taxon>
        <taxon>Gammaproteobacteria</taxon>
        <taxon>Pseudomonadales</taxon>
        <taxon>Pseudomonadaceae</taxon>
        <taxon>Pseudomonas</taxon>
    </lineage>
</organism>
<dbReference type="PANTHER" id="PTHR43155">
    <property type="entry name" value="CYCLIC DI-GMP PHOSPHODIESTERASE PA4108-RELATED"/>
    <property type="match status" value="1"/>
</dbReference>
<dbReference type="Gene3D" id="1.10.3210.10">
    <property type="entry name" value="Hypothetical protein af1432"/>
    <property type="match status" value="1"/>
</dbReference>
<gene>
    <name evidence="2" type="ORF">HX882_06450</name>
</gene>
<evidence type="ECO:0000259" key="1">
    <source>
        <dbReference type="PROSITE" id="PS51832"/>
    </source>
</evidence>
<dbReference type="Proteomes" id="UP000539985">
    <property type="component" value="Unassembled WGS sequence"/>
</dbReference>
<sequence length="189" mass="21066">MLGLARVIDRLCASDADACLALIYIYSQHPSAHEQTLFHSILCNLIARQMKLDPPRLIALMAASLTANIAVLRHQDRLNNTPMVLTPEQRAVIRRHPHLSAQAIRDCGVSNAQWIQIIEQHHERGAGDGYPQGLAEAQIVTEALILSLAERYAAMITKRAYRDRFSPAQRRACGSFRPGERMEYVAGST</sequence>
<dbReference type="EMBL" id="JACAQB010000004">
    <property type="protein sequence ID" value="NWB95525.1"/>
    <property type="molecule type" value="Genomic_DNA"/>
</dbReference>
<dbReference type="PANTHER" id="PTHR43155:SF2">
    <property type="entry name" value="CYCLIC DI-GMP PHOSPHODIESTERASE PA4108"/>
    <property type="match status" value="1"/>
</dbReference>
<protein>
    <submittedName>
        <fullName evidence="2">HD domain-containing protein</fullName>
    </submittedName>
</protein>
<dbReference type="Pfam" id="PF13487">
    <property type="entry name" value="HD_5"/>
    <property type="match status" value="1"/>
</dbReference>
<dbReference type="RefSeq" id="WP_177100684.1">
    <property type="nucleotide sequence ID" value="NZ_JACAQB010000004.1"/>
</dbReference>
<dbReference type="AlphaFoldDB" id="A0A7Y7X929"/>